<protein>
    <submittedName>
        <fullName evidence="1">Uncharacterized protein</fullName>
    </submittedName>
</protein>
<dbReference type="EMBL" id="CAXLJM020000079">
    <property type="protein sequence ID" value="CAL8129928.1"/>
    <property type="molecule type" value="Genomic_DNA"/>
</dbReference>
<gene>
    <name evidence="1" type="ORF">ODALV1_LOCUS23487</name>
</gene>
<evidence type="ECO:0000313" key="1">
    <source>
        <dbReference type="EMBL" id="CAL8129928.1"/>
    </source>
</evidence>
<proteinExistence type="predicted"/>
<sequence length="423" mass="48121">MFRVDGSSNDEPRQSVTRYPVVYSVAGRNMKTNTEVTTSKLLQYAKEHNVHLNWAKEIFDFKKWDHGERDTLMIKTTMDIVAENDIINSQQLLDTLNKKLNDLQVFIERTDNNIVISHKNPHLIVDREIDFAEVVKKHFQFGIEDEYRYEADAYIHNSVLKNEVLDIRMGTRLCTLSFYKGEINISKKIPTTQSLVDKNLVRAVFATSDISTIEGLAQIISSVRKDVLSIEIVNDHARLTVKPPVDVKVLLNERVNAILGLNIDENLVFPKGEVTTIDGKETPVFDVGARKIYIYSDCVAPQRVGDQLAPLLRITDYTGSQGKHAMVYESAAFELSGRPHGEIFSQTRYIPPGIDIRVTFHRTPDNFALECYGTDKANLKLQILEAKLKVQKVTLLPSIHAAILRTWKDHPCVYPGKRVIMKD</sequence>
<evidence type="ECO:0000313" key="2">
    <source>
        <dbReference type="Proteomes" id="UP001642540"/>
    </source>
</evidence>
<name>A0ABP1RL67_9HEXA</name>
<dbReference type="Proteomes" id="UP001642540">
    <property type="component" value="Unassembled WGS sequence"/>
</dbReference>
<organism evidence="1 2">
    <name type="scientific">Orchesella dallaii</name>
    <dbReference type="NCBI Taxonomy" id="48710"/>
    <lineage>
        <taxon>Eukaryota</taxon>
        <taxon>Metazoa</taxon>
        <taxon>Ecdysozoa</taxon>
        <taxon>Arthropoda</taxon>
        <taxon>Hexapoda</taxon>
        <taxon>Collembola</taxon>
        <taxon>Entomobryomorpha</taxon>
        <taxon>Entomobryoidea</taxon>
        <taxon>Orchesellidae</taxon>
        <taxon>Orchesellinae</taxon>
        <taxon>Orchesella</taxon>
    </lineage>
</organism>
<accession>A0ABP1RL67</accession>
<reference evidence="1 2" key="1">
    <citation type="submission" date="2024-08" db="EMBL/GenBank/DDBJ databases">
        <authorList>
            <person name="Cucini C."/>
            <person name="Frati F."/>
        </authorList>
    </citation>
    <scope>NUCLEOTIDE SEQUENCE [LARGE SCALE GENOMIC DNA]</scope>
</reference>
<keyword evidence="2" id="KW-1185">Reference proteome</keyword>
<comment type="caution">
    <text evidence="1">The sequence shown here is derived from an EMBL/GenBank/DDBJ whole genome shotgun (WGS) entry which is preliminary data.</text>
</comment>